<reference evidence="2 3" key="1">
    <citation type="submission" date="2017-06" db="EMBL/GenBank/DDBJ databases">
        <authorList>
            <person name="Kim H.J."/>
            <person name="Triplett B.A."/>
        </authorList>
    </citation>
    <scope>NUCLEOTIDE SEQUENCE [LARGE SCALE GENOMIC DNA]</scope>
    <source>
        <strain evidence="2 3">B29T1</strain>
    </source>
</reference>
<dbReference type="GO" id="GO:0005737">
    <property type="term" value="C:cytoplasm"/>
    <property type="evidence" value="ECO:0007669"/>
    <property type="project" value="TreeGrafter"/>
</dbReference>
<dbReference type="InterPro" id="IPR001509">
    <property type="entry name" value="Epimerase_deHydtase"/>
</dbReference>
<dbReference type="EMBL" id="FYEH01000004">
    <property type="protein sequence ID" value="SNB64017.1"/>
    <property type="molecule type" value="Genomic_DNA"/>
</dbReference>
<dbReference type="PANTHER" id="PTHR48079:SF6">
    <property type="entry name" value="NAD(P)-BINDING DOMAIN-CONTAINING PROTEIN-RELATED"/>
    <property type="match status" value="1"/>
</dbReference>
<dbReference type="RefSeq" id="WP_088560623.1">
    <property type="nucleotide sequence ID" value="NZ_FYEH01000004.1"/>
</dbReference>
<feature type="domain" description="NAD-dependent epimerase/dehydratase" evidence="1">
    <location>
        <begin position="6"/>
        <end position="190"/>
    </location>
</feature>
<evidence type="ECO:0000259" key="1">
    <source>
        <dbReference type="Pfam" id="PF01370"/>
    </source>
</evidence>
<accession>A0A212QWB4</accession>
<sequence>MGKRLFLAGATGAIGKRLLPLLKQAGHHVVGTTRSSAKAAALERTGVEAVIVDMFDADAVERVVVAARPDTVIHQLTALPPGLEPTRMDEAIKANARLRQEGTRNLVRAAKAAGARRLIAQSLAWAYLPGARPFTEASPLYAGAVEELDVSKRGVVALEDSIMNAAPIEGIVLRYGRLYGPGTGFDSPPSSLPLHVDAAAHAAFLAIERGAPGAYNIVEPNDDVTSTKAATELGWSSDFRLPERLESPLIV</sequence>
<dbReference type="SUPFAM" id="SSF51735">
    <property type="entry name" value="NAD(P)-binding Rossmann-fold domains"/>
    <property type="match status" value="1"/>
</dbReference>
<dbReference type="Pfam" id="PF01370">
    <property type="entry name" value="Epimerase"/>
    <property type="match status" value="1"/>
</dbReference>
<dbReference type="AlphaFoldDB" id="A0A212QWB4"/>
<evidence type="ECO:0000313" key="3">
    <source>
        <dbReference type="Proteomes" id="UP000197065"/>
    </source>
</evidence>
<name>A0A212QWB4_9PROT</name>
<dbReference type="OrthoDB" id="9798669at2"/>
<protein>
    <submittedName>
        <fullName evidence="2">Nucleoside-diphosphate-sugar epimerase</fullName>
    </submittedName>
</protein>
<keyword evidence="3" id="KW-1185">Reference proteome</keyword>
<dbReference type="PANTHER" id="PTHR48079">
    <property type="entry name" value="PROTEIN YEEZ"/>
    <property type="match status" value="1"/>
</dbReference>
<dbReference type="Proteomes" id="UP000197065">
    <property type="component" value="Unassembled WGS sequence"/>
</dbReference>
<gene>
    <name evidence="2" type="ORF">SAMN07250955_10418</name>
</gene>
<dbReference type="GO" id="GO:0004029">
    <property type="term" value="F:aldehyde dehydrogenase (NAD+) activity"/>
    <property type="evidence" value="ECO:0007669"/>
    <property type="project" value="TreeGrafter"/>
</dbReference>
<dbReference type="Gene3D" id="3.40.50.720">
    <property type="entry name" value="NAD(P)-binding Rossmann-like Domain"/>
    <property type="match status" value="1"/>
</dbReference>
<evidence type="ECO:0000313" key="2">
    <source>
        <dbReference type="EMBL" id="SNB64017.1"/>
    </source>
</evidence>
<organism evidence="2 3">
    <name type="scientific">Arboricoccus pini</name>
    <dbReference type="NCBI Taxonomy" id="1963835"/>
    <lineage>
        <taxon>Bacteria</taxon>
        <taxon>Pseudomonadati</taxon>
        <taxon>Pseudomonadota</taxon>
        <taxon>Alphaproteobacteria</taxon>
        <taxon>Geminicoccales</taxon>
        <taxon>Geminicoccaceae</taxon>
        <taxon>Arboricoccus</taxon>
    </lineage>
</organism>
<dbReference type="InterPro" id="IPR051783">
    <property type="entry name" value="NAD(P)-dependent_oxidoreduct"/>
</dbReference>
<proteinExistence type="predicted"/>
<dbReference type="InterPro" id="IPR036291">
    <property type="entry name" value="NAD(P)-bd_dom_sf"/>
</dbReference>